<name>A0A918RXW7_9HYPH</name>
<evidence type="ECO:0008006" key="4">
    <source>
        <dbReference type="Google" id="ProtNLM"/>
    </source>
</evidence>
<keyword evidence="3" id="KW-1185">Reference proteome</keyword>
<dbReference type="Proteomes" id="UP000646579">
    <property type="component" value="Unassembled WGS sequence"/>
</dbReference>
<reference evidence="2" key="1">
    <citation type="journal article" date="2014" name="Int. J. Syst. Evol. Microbiol.">
        <title>Complete genome sequence of Corynebacterium casei LMG S-19264T (=DSM 44701T), isolated from a smear-ripened cheese.</title>
        <authorList>
            <consortium name="US DOE Joint Genome Institute (JGI-PGF)"/>
            <person name="Walter F."/>
            <person name="Albersmeier A."/>
            <person name="Kalinowski J."/>
            <person name="Ruckert C."/>
        </authorList>
    </citation>
    <scope>NUCLEOTIDE SEQUENCE</scope>
    <source>
        <strain evidence="2">KCTC 32437</strain>
    </source>
</reference>
<proteinExistence type="predicted"/>
<comment type="caution">
    <text evidence="2">The sequence shown here is derived from an EMBL/GenBank/DDBJ whole genome shotgun (WGS) entry which is preliminary data.</text>
</comment>
<reference evidence="2" key="2">
    <citation type="submission" date="2020-09" db="EMBL/GenBank/DDBJ databases">
        <authorList>
            <person name="Sun Q."/>
            <person name="Kim S."/>
        </authorList>
    </citation>
    <scope>NUCLEOTIDE SEQUENCE</scope>
    <source>
        <strain evidence="2">KCTC 32437</strain>
    </source>
</reference>
<accession>A0A918RXW7</accession>
<dbReference type="EMBL" id="BMZE01000001">
    <property type="protein sequence ID" value="GHA15225.1"/>
    <property type="molecule type" value="Genomic_DNA"/>
</dbReference>
<sequence length="113" mass="11715">MRNNPEGTAAMAVKETKENRVGKGKAGPGRPKGLPNKTTSKLKDAILLAAEKSGGDTKGKDGLVGYLKRVADEDVKAFSGLLGKVLPMQVTGEDGGPIRVAKVELVALEDGDS</sequence>
<evidence type="ECO:0000313" key="3">
    <source>
        <dbReference type="Proteomes" id="UP000646579"/>
    </source>
</evidence>
<feature type="region of interest" description="Disordered" evidence="1">
    <location>
        <begin position="1"/>
        <end position="39"/>
    </location>
</feature>
<protein>
    <recommendedName>
        <fullName evidence="4">DUF5681 domain-containing protein</fullName>
    </recommendedName>
</protein>
<dbReference type="AlphaFoldDB" id="A0A918RXW7"/>
<evidence type="ECO:0000256" key="1">
    <source>
        <dbReference type="SAM" id="MobiDB-lite"/>
    </source>
</evidence>
<gene>
    <name evidence="2" type="ORF">GCM10007989_07480</name>
</gene>
<organism evidence="2 3">
    <name type="scientific">Devosia pacifica</name>
    <dbReference type="NCBI Taxonomy" id="1335967"/>
    <lineage>
        <taxon>Bacteria</taxon>
        <taxon>Pseudomonadati</taxon>
        <taxon>Pseudomonadota</taxon>
        <taxon>Alphaproteobacteria</taxon>
        <taxon>Hyphomicrobiales</taxon>
        <taxon>Devosiaceae</taxon>
        <taxon>Devosia</taxon>
    </lineage>
</organism>
<evidence type="ECO:0000313" key="2">
    <source>
        <dbReference type="EMBL" id="GHA15225.1"/>
    </source>
</evidence>